<dbReference type="FunFam" id="1.10.10.10:FF:000001">
    <property type="entry name" value="LysR family transcriptional regulator"/>
    <property type="match status" value="1"/>
</dbReference>
<feature type="domain" description="HTH lysR-type" evidence="5">
    <location>
        <begin position="1"/>
        <end position="58"/>
    </location>
</feature>
<dbReference type="AlphaFoldDB" id="A0A7K3LUJ4"/>
<evidence type="ECO:0000256" key="1">
    <source>
        <dbReference type="ARBA" id="ARBA00009437"/>
    </source>
</evidence>
<proteinExistence type="inferred from homology"/>
<dbReference type="PANTHER" id="PTHR30419">
    <property type="entry name" value="HTH-TYPE TRANSCRIPTIONAL REGULATOR YBHD"/>
    <property type="match status" value="1"/>
</dbReference>
<dbReference type="InterPro" id="IPR036390">
    <property type="entry name" value="WH_DNA-bd_sf"/>
</dbReference>
<evidence type="ECO:0000256" key="4">
    <source>
        <dbReference type="ARBA" id="ARBA00023163"/>
    </source>
</evidence>
<keyword evidence="2" id="KW-0805">Transcription regulation</keyword>
<dbReference type="GO" id="GO:0005829">
    <property type="term" value="C:cytosol"/>
    <property type="evidence" value="ECO:0007669"/>
    <property type="project" value="TreeGrafter"/>
</dbReference>
<dbReference type="Proteomes" id="UP000466307">
    <property type="component" value="Unassembled WGS sequence"/>
</dbReference>
<dbReference type="PROSITE" id="PS50931">
    <property type="entry name" value="HTH_LYSR"/>
    <property type="match status" value="1"/>
</dbReference>
<dbReference type="InterPro" id="IPR036388">
    <property type="entry name" value="WH-like_DNA-bd_sf"/>
</dbReference>
<dbReference type="PRINTS" id="PR00039">
    <property type="entry name" value="HTHLYSR"/>
</dbReference>
<sequence length="297" mass="31802">MELRQLEYFLACCDHGTFTAAARSLHVVQSAVSTSIARLEREVGARLFDRTATSLVLTEAGQAIVVPARAALRARAEVGDAVAALRGDIAGEVSLGALVNIGGAIDLAEAFATVHRRHPGIAIVMRQNPRGSEGNIRGIRDGSLDLALFGGNDDDIPGATVEWLAVEPLVLVCHPDHRLAKRGGFVVADLVDERVIDYPPGWGTRAVVDRYVPQRRSVIEVADQTFGTQLARKGFGVTLVPESVARDQPEVAVMACRDREMSWHIGIAHAADLTPSSAARAVLEIVRSVAGRVARTR</sequence>
<dbReference type="Gene3D" id="3.40.190.290">
    <property type="match status" value="1"/>
</dbReference>
<evidence type="ECO:0000313" key="7">
    <source>
        <dbReference type="Proteomes" id="UP000466307"/>
    </source>
</evidence>
<keyword evidence="7" id="KW-1185">Reference proteome</keyword>
<dbReference type="SUPFAM" id="SSF53850">
    <property type="entry name" value="Periplasmic binding protein-like II"/>
    <property type="match status" value="1"/>
</dbReference>
<dbReference type="SUPFAM" id="SSF46785">
    <property type="entry name" value="Winged helix' DNA-binding domain"/>
    <property type="match status" value="1"/>
</dbReference>
<dbReference type="Pfam" id="PF03466">
    <property type="entry name" value="LysR_substrate"/>
    <property type="match status" value="1"/>
</dbReference>
<protein>
    <submittedName>
        <fullName evidence="6">LysR family transcriptional regulator</fullName>
    </submittedName>
</protein>
<evidence type="ECO:0000256" key="2">
    <source>
        <dbReference type="ARBA" id="ARBA00023015"/>
    </source>
</evidence>
<evidence type="ECO:0000259" key="5">
    <source>
        <dbReference type="PROSITE" id="PS50931"/>
    </source>
</evidence>
<dbReference type="EMBL" id="JAADZU010000062">
    <property type="protein sequence ID" value="NDK91257.1"/>
    <property type="molecule type" value="Genomic_DNA"/>
</dbReference>
<dbReference type="InterPro" id="IPR050950">
    <property type="entry name" value="HTH-type_LysR_regulators"/>
</dbReference>
<dbReference type="GO" id="GO:0003677">
    <property type="term" value="F:DNA binding"/>
    <property type="evidence" value="ECO:0007669"/>
    <property type="project" value="UniProtKB-KW"/>
</dbReference>
<evidence type="ECO:0000313" key="6">
    <source>
        <dbReference type="EMBL" id="NDK91257.1"/>
    </source>
</evidence>
<dbReference type="InterPro" id="IPR000847">
    <property type="entry name" value="LysR_HTH_N"/>
</dbReference>
<comment type="similarity">
    <text evidence="1">Belongs to the LysR transcriptional regulatory family.</text>
</comment>
<gene>
    <name evidence="6" type="ORF">GYA93_16955</name>
</gene>
<evidence type="ECO:0000256" key="3">
    <source>
        <dbReference type="ARBA" id="ARBA00023125"/>
    </source>
</evidence>
<dbReference type="Gene3D" id="1.10.10.10">
    <property type="entry name" value="Winged helix-like DNA-binding domain superfamily/Winged helix DNA-binding domain"/>
    <property type="match status" value="1"/>
</dbReference>
<dbReference type="InterPro" id="IPR005119">
    <property type="entry name" value="LysR_subst-bd"/>
</dbReference>
<dbReference type="Pfam" id="PF00126">
    <property type="entry name" value="HTH_1"/>
    <property type="match status" value="1"/>
</dbReference>
<reference evidence="6 7" key="1">
    <citation type="submission" date="2020-01" db="EMBL/GenBank/DDBJ databases">
        <title>Investigation of new actinobacteria for the biodesulphurisation of diesel fuel.</title>
        <authorList>
            <person name="Athi Narayanan S.M."/>
        </authorList>
    </citation>
    <scope>NUCLEOTIDE SEQUENCE [LARGE SCALE GENOMIC DNA]</scope>
    <source>
        <strain evidence="6 7">213E</strain>
    </source>
</reference>
<keyword evidence="4" id="KW-0804">Transcription</keyword>
<dbReference type="GO" id="GO:0003700">
    <property type="term" value="F:DNA-binding transcription factor activity"/>
    <property type="evidence" value="ECO:0007669"/>
    <property type="project" value="InterPro"/>
</dbReference>
<name>A0A7K3LUJ4_9ACTN</name>
<comment type="caution">
    <text evidence="6">The sequence shown here is derived from an EMBL/GenBank/DDBJ whole genome shotgun (WGS) entry which is preliminary data.</text>
</comment>
<organism evidence="6 7">
    <name type="scientific">Gordonia desulfuricans</name>
    <dbReference type="NCBI Taxonomy" id="89051"/>
    <lineage>
        <taxon>Bacteria</taxon>
        <taxon>Bacillati</taxon>
        <taxon>Actinomycetota</taxon>
        <taxon>Actinomycetes</taxon>
        <taxon>Mycobacteriales</taxon>
        <taxon>Gordoniaceae</taxon>
        <taxon>Gordonia</taxon>
    </lineage>
</organism>
<accession>A0A7K3LUJ4</accession>
<keyword evidence="3" id="KW-0238">DNA-binding</keyword>